<gene>
    <name evidence="3" type="ORF">HOLleu_14746</name>
</gene>
<reference evidence="3" key="1">
    <citation type="submission" date="2021-10" db="EMBL/GenBank/DDBJ databases">
        <title>Tropical sea cucumber genome reveals ecological adaptation and Cuvierian tubules defense mechanism.</title>
        <authorList>
            <person name="Chen T."/>
        </authorList>
    </citation>
    <scope>NUCLEOTIDE SEQUENCE</scope>
    <source>
        <strain evidence="3">Nanhai2018</strain>
        <tissue evidence="3">Muscle</tissue>
    </source>
</reference>
<feature type="region of interest" description="Disordered" evidence="1">
    <location>
        <begin position="161"/>
        <end position="181"/>
    </location>
</feature>
<dbReference type="Proteomes" id="UP001152320">
    <property type="component" value="Chromosome 6"/>
</dbReference>
<dbReference type="AlphaFoldDB" id="A0A9Q1C8R0"/>
<sequence length="448" mass="50167">MVDPKQCPSKSRLQFFNTLKINKVVLSKARYCCVVTFLMLVRLTAGYDNGTEFQSSLIQCRMTENGKSVCHSPYLKATIFIFLLLFVVIIGQCAIILNQCRTRHRYRKATVGTDSNDDGLYSDIKQAEFITSLSSKLERNDSIGSSSLNFLSPGGCTSTKSLSNISSASDREDLTDPPKRHDTVIYSEINSKRHTVVAMGGLKESVSSYISRESQHYDFIKSLSLDGGQKARSSTYCEIPVDKNGILKRYSKIQEDYEGNKPLNVKAEVHSFPTDESDDLDSDVTNTGEENQRNSYERPATYIDVFADEDDYKEYIASLGRSPDEKEEETTIDDVNVTNTLAEYAIHTRGRIPTYLSINDDNAGQEDCPTLPQVKCSHEKVQWRDNKNLDYRILGTNVPLLDQSESDVKVSLYPGMVQLSDTGGSCVDSSKEREKMFGESVSMVSLVK</sequence>
<dbReference type="OrthoDB" id="10603801at2759"/>
<keyword evidence="4" id="KW-1185">Reference proteome</keyword>
<comment type="caution">
    <text evidence="3">The sequence shown here is derived from an EMBL/GenBank/DDBJ whole genome shotgun (WGS) entry which is preliminary data.</text>
</comment>
<keyword evidence="2" id="KW-0472">Membrane</keyword>
<evidence type="ECO:0000313" key="3">
    <source>
        <dbReference type="EMBL" id="KAJ8040450.1"/>
    </source>
</evidence>
<keyword evidence="2" id="KW-1133">Transmembrane helix</keyword>
<evidence type="ECO:0000313" key="4">
    <source>
        <dbReference type="Proteomes" id="UP001152320"/>
    </source>
</evidence>
<dbReference type="EMBL" id="JAIZAY010000006">
    <property type="protein sequence ID" value="KAJ8040450.1"/>
    <property type="molecule type" value="Genomic_DNA"/>
</dbReference>
<feature type="region of interest" description="Disordered" evidence="1">
    <location>
        <begin position="271"/>
        <end position="294"/>
    </location>
</feature>
<feature type="transmembrane region" description="Helical" evidence="2">
    <location>
        <begin position="29"/>
        <end position="47"/>
    </location>
</feature>
<protein>
    <submittedName>
        <fullName evidence="3">Uncharacterized protein</fullName>
    </submittedName>
</protein>
<proteinExistence type="predicted"/>
<name>A0A9Q1C8R0_HOLLE</name>
<feature type="transmembrane region" description="Helical" evidence="2">
    <location>
        <begin position="77"/>
        <end position="97"/>
    </location>
</feature>
<evidence type="ECO:0000256" key="2">
    <source>
        <dbReference type="SAM" id="Phobius"/>
    </source>
</evidence>
<keyword evidence="2" id="KW-0812">Transmembrane</keyword>
<evidence type="ECO:0000256" key="1">
    <source>
        <dbReference type="SAM" id="MobiDB-lite"/>
    </source>
</evidence>
<accession>A0A9Q1C8R0</accession>
<feature type="compositionally biased region" description="Basic and acidic residues" evidence="1">
    <location>
        <begin position="169"/>
        <end position="181"/>
    </location>
</feature>
<organism evidence="3 4">
    <name type="scientific">Holothuria leucospilota</name>
    <name type="common">Black long sea cucumber</name>
    <name type="synonym">Mertensiothuria leucospilota</name>
    <dbReference type="NCBI Taxonomy" id="206669"/>
    <lineage>
        <taxon>Eukaryota</taxon>
        <taxon>Metazoa</taxon>
        <taxon>Echinodermata</taxon>
        <taxon>Eleutherozoa</taxon>
        <taxon>Echinozoa</taxon>
        <taxon>Holothuroidea</taxon>
        <taxon>Aspidochirotacea</taxon>
        <taxon>Aspidochirotida</taxon>
        <taxon>Holothuriidae</taxon>
        <taxon>Holothuria</taxon>
    </lineage>
</organism>